<dbReference type="CDD" id="cd01164">
    <property type="entry name" value="FruK_PfkB_like"/>
    <property type="match status" value="1"/>
</dbReference>
<proteinExistence type="inferred from homology"/>
<accession>A0ABX5LRM6</accession>
<comment type="caution">
    <text evidence="10">The sequence shown here is derived from an EMBL/GenBank/DDBJ whole genome shotgun (WGS) entry which is preliminary data.</text>
</comment>
<dbReference type="PIRSF" id="PIRSF000535">
    <property type="entry name" value="1PFK/6PFK/LacC"/>
    <property type="match status" value="1"/>
</dbReference>
<dbReference type="PANTHER" id="PTHR46566:SF5">
    <property type="entry name" value="1-PHOSPHOFRUCTOKINASE"/>
    <property type="match status" value="1"/>
</dbReference>
<dbReference type="Proteomes" id="UP000248090">
    <property type="component" value="Unassembled WGS sequence"/>
</dbReference>
<evidence type="ECO:0000256" key="4">
    <source>
        <dbReference type="ARBA" id="ARBA00022777"/>
    </source>
</evidence>
<keyword evidence="11" id="KW-1185">Reference proteome</keyword>
<organism evidence="10 11">
    <name type="scientific">Pokkaliibacter plantistimulans</name>
    <dbReference type="NCBI Taxonomy" id="1635171"/>
    <lineage>
        <taxon>Bacteria</taxon>
        <taxon>Pseudomonadati</taxon>
        <taxon>Pseudomonadota</taxon>
        <taxon>Gammaproteobacteria</taxon>
        <taxon>Oceanospirillales</taxon>
        <taxon>Balneatrichaceae</taxon>
        <taxon>Pokkaliibacter</taxon>
    </lineage>
</organism>
<keyword evidence="5 8" id="KW-0067">ATP-binding</keyword>
<dbReference type="InterPro" id="IPR017583">
    <property type="entry name" value="Tagatose/fructose_Pkinase"/>
</dbReference>
<protein>
    <recommendedName>
        <fullName evidence="7">Phosphofructokinase</fullName>
    </recommendedName>
</protein>
<evidence type="ECO:0000256" key="3">
    <source>
        <dbReference type="ARBA" id="ARBA00022741"/>
    </source>
</evidence>
<dbReference type="PROSITE" id="PS00584">
    <property type="entry name" value="PFKB_KINASES_2"/>
    <property type="match status" value="1"/>
</dbReference>
<comment type="catalytic activity">
    <reaction evidence="6 8">
        <text>beta-D-fructose 1-phosphate + ATP = beta-D-fructose 1,6-bisphosphate + ADP + H(+)</text>
        <dbReference type="Rhea" id="RHEA:14213"/>
        <dbReference type="ChEBI" id="CHEBI:15378"/>
        <dbReference type="ChEBI" id="CHEBI:30616"/>
        <dbReference type="ChEBI" id="CHEBI:32966"/>
        <dbReference type="ChEBI" id="CHEBI:138881"/>
        <dbReference type="ChEBI" id="CHEBI:456216"/>
        <dbReference type="EC" id="2.7.1.56"/>
    </reaction>
</comment>
<name>A0ABX5LRM6_9GAMM</name>
<sequence length="316" mass="33798">MVKRPVVTLTLNPALDLTVQLSELVPGEVNLARQGNLRPAGKGINVAMVLRDLQEQVAVTGILGQDNSDAFEHLFTQLQLDNHFLLEQGATRINVKLSEQQGRVTDINLPGITVSEAVWQTLQQRLLALCEQADVFVLSGSLPRGLAADSYGQIIGLLRQHGKTILVDTSGQALHAAVAAVPDLIKPNVEELEQWTGTALPDAEAQEQAVRKLLALGIRHVVLSDGERGVRWYSRDGAWQALPPRVSVVSTVGAGDSLVAGLTYGLLNQLAVADTLQLATAVAALAVSQIGVGIPDTERLNQLKQQVSVMPLAFSC</sequence>
<dbReference type="InterPro" id="IPR022463">
    <property type="entry name" value="1-PFruKinase"/>
</dbReference>
<evidence type="ECO:0000313" key="10">
    <source>
        <dbReference type="EMBL" id="PXF28829.1"/>
    </source>
</evidence>
<keyword evidence="2 7" id="KW-0808">Transferase</keyword>
<dbReference type="NCBIfam" id="TIGR03828">
    <property type="entry name" value="pfkB"/>
    <property type="match status" value="1"/>
</dbReference>
<evidence type="ECO:0000256" key="5">
    <source>
        <dbReference type="ARBA" id="ARBA00022840"/>
    </source>
</evidence>
<evidence type="ECO:0000256" key="8">
    <source>
        <dbReference type="RuleBase" id="RU369061"/>
    </source>
</evidence>
<keyword evidence="3 8" id="KW-0547">Nucleotide-binding</keyword>
<keyword evidence="4 8" id="KW-0418">Kinase</keyword>
<dbReference type="Gene3D" id="3.40.1190.20">
    <property type="match status" value="1"/>
</dbReference>
<gene>
    <name evidence="10" type="ORF">WH50_24155</name>
</gene>
<reference evidence="10 11" key="1">
    <citation type="submission" date="2015-03" db="EMBL/GenBank/DDBJ databases">
        <authorList>
            <person name="Krishnan R."/>
            <person name="Midha S."/>
            <person name="Patil P.B."/>
            <person name="Rameshkumar N."/>
        </authorList>
    </citation>
    <scope>NUCLEOTIDE SEQUENCE [LARGE SCALE GENOMIC DNA]</scope>
    <source>
        <strain evidence="10 11">L1E11</strain>
    </source>
</reference>
<dbReference type="RefSeq" id="WP_110189927.1">
    <property type="nucleotide sequence ID" value="NZ_CP177354.1"/>
</dbReference>
<evidence type="ECO:0000256" key="7">
    <source>
        <dbReference type="PIRNR" id="PIRNR000535"/>
    </source>
</evidence>
<feature type="domain" description="Carbohydrate kinase PfkB" evidence="9">
    <location>
        <begin position="11"/>
        <end position="295"/>
    </location>
</feature>
<evidence type="ECO:0000256" key="6">
    <source>
        <dbReference type="ARBA" id="ARBA00047745"/>
    </source>
</evidence>
<dbReference type="PANTHER" id="PTHR46566">
    <property type="entry name" value="1-PHOSPHOFRUCTOKINASE-RELATED"/>
    <property type="match status" value="1"/>
</dbReference>
<dbReference type="NCBIfam" id="TIGR03168">
    <property type="entry name" value="1-PFK"/>
    <property type="match status" value="1"/>
</dbReference>
<dbReference type="InterPro" id="IPR029056">
    <property type="entry name" value="Ribokinase-like"/>
</dbReference>
<dbReference type="InterPro" id="IPR002173">
    <property type="entry name" value="Carboh/pur_kinase_PfkB_CS"/>
</dbReference>
<comment type="function">
    <text evidence="8">Catalyzes the ATP-dependent phosphorylation of fructose-l-phosphate to fructose-l,6-bisphosphate.</text>
</comment>
<dbReference type="InterPro" id="IPR011611">
    <property type="entry name" value="PfkB_dom"/>
</dbReference>
<comment type="similarity">
    <text evidence="1 7 8">Belongs to the carbohydrate kinase PfkB family.</text>
</comment>
<evidence type="ECO:0000256" key="1">
    <source>
        <dbReference type="ARBA" id="ARBA00010688"/>
    </source>
</evidence>
<evidence type="ECO:0000259" key="9">
    <source>
        <dbReference type="Pfam" id="PF00294"/>
    </source>
</evidence>
<dbReference type="EMBL" id="LAPT01000144">
    <property type="protein sequence ID" value="PXF28829.1"/>
    <property type="molecule type" value="Genomic_DNA"/>
</dbReference>
<evidence type="ECO:0000313" key="11">
    <source>
        <dbReference type="Proteomes" id="UP000248090"/>
    </source>
</evidence>
<evidence type="ECO:0000256" key="2">
    <source>
        <dbReference type="ARBA" id="ARBA00022679"/>
    </source>
</evidence>
<dbReference type="Pfam" id="PF00294">
    <property type="entry name" value="PfkB"/>
    <property type="match status" value="1"/>
</dbReference>
<dbReference type="SUPFAM" id="SSF53613">
    <property type="entry name" value="Ribokinase-like"/>
    <property type="match status" value="1"/>
</dbReference>